<dbReference type="OrthoDB" id="2985014at2759"/>
<dbReference type="Proteomes" id="UP000784294">
    <property type="component" value="Unassembled WGS sequence"/>
</dbReference>
<keyword evidence="1" id="KW-0812">Transmembrane</keyword>
<keyword evidence="1" id="KW-1133">Transmembrane helix</keyword>
<keyword evidence="3" id="KW-1185">Reference proteome</keyword>
<comment type="caution">
    <text evidence="2">The sequence shown here is derived from an EMBL/GenBank/DDBJ whole genome shotgun (WGS) entry which is preliminary data.</text>
</comment>
<sequence>MGQPPKRRKCTCLPVNCTHRRFLVMLAVCLGMIVMNSMRISMSLTAVMIVASSKDGGQASSYEAEFGFVLPRNNMTGSGGLRGPNVKWSPLLIGVLHAFFFIGFLVTQVPAGFLTTHISATRSV</sequence>
<organism evidence="2 3">
    <name type="scientific">Protopolystoma xenopodis</name>
    <dbReference type="NCBI Taxonomy" id="117903"/>
    <lineage>
        <taxon>Eukaryota</taxon>
        <taxon>Metazoa</taxon>
        <taxon>Spiralia</taxon>
        <taxon>Lophotrochozoa</taxon>
        <taxon>Platyhelminthes</taxon>
        <taxon>Monogenea</taxon>
        <taxon>Polyopisthocotylea</taxon>
        <taxon>Polystomatidea</taxon>
        <taxon>Polystomatidae</taxon>
        <taxon>Protopolystoma</taxon>
    </lineage>
</organism>
<feature type="transmembrane region" description="Helical" evidence="1">
    <location>
        <begin position="91"/>
        <end position="114"/>
    </location>
</feature>
<name>A0A3S5BI34_9PLAT</name>
<dbReference type="SUPFAM" id="SSF103473">
    <property type="entry name" value="MFS general substrate transporter"/>
    <property type="match status" value="1"/>
</dbReference>
<gene>
    <name evidence="2" type="ORF">PXEA_LOCUS18504</name>
</gene>
<evidence type="ECO:0000313" key="3">
    <source>
        <dbReference type="Proteomes" id="UP000784294"/>
    </source>
</evidence>
<evidence type="ECO:0000313" key="2">
    <source>
        <dbReference type="EMBL" id="VEL25064.1"/>
    </source>
</evidence>
<evidence type="ECO:0008006" key="4">
    <source>
        <dbReference type="Google" id="ProtNLM"/>
    </source>
</evidence>
<dbReference type="InterPro" id="IPR036259">
    <property type="entry name" value="MFS_trans_sf"/>
</dbReference>
<dbReference type="EMBL" id="CAAALY010071430">
    <property type="protein sequence ID" value="VEL25064.1"/>
    <property type="molecule type" value="Genomic_DNA"/>
</dbReference>
<accession>A0A3S5BI34</accession>
<dbReference type="AlphaFoldDB" id="A0A3S5BI34"/>
<evidence type="ECO:0000256" key="1">
    <source>
        <dbReference type="SAM" id="Phobius"/>
    </source>
</evidence>
<feature type="transmembrane region" description="Helical" evidence="1">
    <location>
        <begin position="21"/>
        <end position="38"/>
    </location>
</feature>
<proteinExistence type="predicted"/>
<protein>
    <recommendedName>
        <fullName evidence="4">Major facilitator superfamily (MFS) profile domain-containing protein</fullName>
    </recommendedName>
</protein>
<keyword evidence="1" id="KW-0472">Membrane</keyword>
<reference evidence="2" key="1">
    <citation type="submission" date="2018-11" db="EMBL/GenBank/DDBJ databases">
        <authorList>
            <consortium name="Pathogen Informatics"/>
        </authorList>
    </citation>
    <scope>NUCLEOTIDE SEQUENCE</scope>
</reference>